<sequence>MGTNLVVSGGTPLIVISPMMLVYGVISQVNELNFEASHYSANGKFTVKLSHQLGLKFMQDYQRQSLPPLIRRAAERSICGVWTYRTENGMDLLGFGSRSELNGMDLEQSYYPFTQIQIQIRFLTLKQIQFWDKLFQIPMSRPLVDSNGAEHGEAIALLLGVELAAWLGSMPFLVESDSVVMVKKCMEEEEDFSPLGNYVDEFKCRVEHIAFLGLHKIDRKQNCLADILAKHAISLSHLSGLQLLGLRLQFEVLVDFNFETKASILSLSGPSLGKGKASISSIGGLLEGDSAFQA</sequence>
<gene>
    <name evidence="1" type="ORF">M9H77_20873</name>
</gene>
<evidence type="ECO:0000313" key="2">
    <source>
        <dbReference type="Proteomes" id="UP001060085"/>
    </source>
</evidence>
<dbReference type="EMBL" id="CM044705">
    <property type="protein sequence ID" value="KAI5661550.1"/>
    <property type="molecule type" value="Genomic_DNA"/>
</dbReference>
<reference evidence="2" key="1">
    <citation type="journal article" date="2023" name="Nat. Plants">
        <title>Single-cell RNA sequencing provides a high-resolution roadmap for understanding the multicellular compartmentation of specialized metabolism.</title>
        <authorList>
            <person name="Sun S."/>
            <person name="Shen X."/>
            <person name="Li Y."/>
            <person name="Li Y."/>
            <person name="Wang S."/>
            <person name="Li R."/>
            <person name="Zhang H."/>
            <person name="Shen G."/>
            <person name="Guo B."/>
            <person name="Wei J."/>
            <person name="Xu J."/>
            <person name="St-Pierre B."/>
            <person name="Chen S."/>
            <person name="Sun C."/>
        </authorList>
    </citation>
    <scope>NUCLEOTIDE SEQUENCE [LARGE SCALE GENOMIC DNA]</scope>
</reference>
<name>A0ACC0AMQ5_CATRO</name>
<accession>A0ACC0AMQ5</accession>
<comment type="caution">
    <text evidence="1">The sequence shown here is derived from an EMBL/GenBank/DDBJ whole genome shotgun (WGS) entry which is preliminary data.</text>
</comment>
<protein>
    <submittedName>
        <fullName evidence="1">Uncharacterized protein</fullName>
    </submittedName>
</protein>
<proteinExistence type="predicted"/>
<evidence type="ECO:0000313" key="1">
    <source>
        <dbReference type="EMBL" id="KAI5661550.1"/>
    </source>
</evidence>
<keyword evidence="2" id="KW-1185">Reference proteome</keyword>
<organism evidence="1 2">
    <name type="scientific">Catharanthus roseus</name>
    <name type="common">Madagascar periwinkle</name>
    <name type="synonym">Vinca rosea</name>
    <dbReference type="NCBI Taxonomy" id="4058"/>
    <lineage>
        <taxon>Eukaryota</taxon>
        <taxon>Viridiplantae</taxon>
        <taxon>Streptophyta</taxon>
        <taxon>Embryophyta</taxon>
        <taxon>Tracheophyta</taxon>
        <taxon>Spermatophyta</taxon>
        <taxon>Magnoliopsida</taxon>
        <taxon>eudicotyledons</taxon>
        <taxon>Gunneridae</taxon>
        <taxon>Pentapetalae</taxon>
        <taxon>asterids</taxon>
        <taxon>lamiids</taxon>
        <taxon>Gentianales</taxon>
        <taxon>Apocynaceae</taxon>
        <taxon>Rauvolfioideae</taxon>
        <taxon>Vinceae</taxon>
        <taxon>Catharanthinae</taxon>
        <taxon>Catharanthus</taxon>
    </lineage>
</organism>
<dbReference type="Proteomes" id="UP001060085">
    <property type="component" value="Linkage Group LG05"/>
</dbReference>